<dbReference type="AlphaFoldDB" id="A0AAW0E9L7"/>
<evidence type="ECO:0000256" key="6">
    <source>
        <dbReference type="ARBA" id="ARBA00023004"/>
    </source>
</evidence>
<dbReference type="InterPro" id="IPR000028">
    <property type="entry name" value="Chloroperoxidase"/>
</dbReference>
<dbReference type="PANTHER" id="PTHR33577">
    <property type="entry name" value="STERIGMATOCYSTIN BIOSYNTHESIS PEROXIDASE STCC-RELATED"/>
    <property type="match status" value="1"/>
</dbReference>
<accession>A0AAW0E9L7</accession>
<keyword evidence="11" id="KW-1185">Reference proteome</keyword>
<dbReference type="PROSITE" id="PS51405">
    <property type="entry name" value="HEME_HALOPEROXIDASE"/>
    <property type="match status" value="1"/>
</dbReference>
<evidence type="ECO:0000256" key="3">
    <source>
        <dbReference type="ARBA" id="ARBA00022617"/>
    </source>
</evidence>
<keyword evidence="2" id="KW-0575">Peroxidase</keyword>
<evidence type="ECO:0000256" key="5">
    <source>
        <dbReference type="ARBA" id="ARBA00023002"/>
    </source>
</evidence>
<proteinExistence type="inferred from homology"/>
<dbReference type="EMBL" id="JAYKXP010000002">
    <property type="protein sequence ID" value="KAK7060764.1"/>
    <property type="molecule type" value="Genomic_DNA"/>
</dbReference>
<dbReference type="Gene3D" id="1.10.489.10">
    <property type="entry name" value="Chloroperoxidase-like"/>
    <property type="match status" value="1"/>
</dbReference>
<comment type="similarity">
    <text evidence="7">Belongs to the chloroperoxidase family.</text>
</comment>
<evidence type="ECO:0000256" key="7">
    <source>
        <dbReference type="ARBA" id="ARBA00025795"/>
    </source>
</evidence>
<reference evidence="10 11" key="1">
    <citation type="submission" date="2024-01" db="EMBL/GenBank/DDBJ databases">
        <title>A draft genome for a cacao thread blight-causing isolate of Paramarasmius palmivorus.</title>
        <authorList>
            <person name="Baruah I.K."/>
            <person name="Bukari Y."/>
            <person name="Amoako-Attah I."/>
            <person name="Meinhardt L.W."/>
            <person name="Bailey B.A."/>
            <person name="Cohen S.P."/>
        </authorList>
    </citation>
    <scope>NUCLEOTIDE SEQUENCE [LARGE SCALE GENOMIC DNA]</scope>
    <source>
        <strain evidence="10 11">GH-12</strain>
    </source>
</reference>
<keyword evidence="4" id="KW-0479">Metal-binding</keyword>
<feature type="compositionally biased region" description="Polar residues" evidence="8">
    <location>
        <begin position="208"/>
        <end position="223"/>
    </location>
</feature>
<dbReference type="PANTHER" id="PTHR33577:SF18">
    <property type="entry name" value="HEME HALOPEROXIDASE FAMILY PROFILE DOMAIN-CONTAINING PROTEIN"/>
    <property type="match status" value="1"/>
</dbReference>
<dbReference type="Proteomes" id="UP001383192">
    <property type="component" value="Unassembled WGS sequence"/>
</dbReference>
<feature type="domain" description="Heme haloperoxidase family profile" evidence="9">
    <location>
        <begin position="46"/>
        <end position="347"/>
    </location>
</feature>
<dbReference type="SUPFAM" id="SSF47571">
    <property type="entry name" value="Cloroperoxidase"/>
    <property type="match status" value="1"/>
</dbReference>
<dbReference type="GO" id="GO:0046872">
    <property type="term" value="F:metal ion binding"/>
    <property type="evidence" value="ECO:0007669"/>
    <property type="project" value="UniProtKB-KW"/>
</dbReference>
<dbReference type="GO" id="GO:0004601">
    <property type="term" value="F:peroxidase activity"/>
    <property type="evidence" value="ECO:0007669"/>
    <property type="project" value="UniProtKB-KW"/>
</dbReference>
<evidence type="ECO:0000259" key="9">
    <source>
        <dbReference type="PROSITE" id="PS51405"/>
    </source>
</evidence>
<comment type="caution">
    <text evidence="10">The sequence shown here is derived from an EMBL/GenBank/DDBJ whole genome shotgun (WGS) entry which is preliminary data.</text>
</comment>
<evidence type="ECO:0000256" key="2">
    <source>
        <dbReference type="ARBA" id="ARBA00022559"/>
    </source>
</evidence>
<keyword evidence="3" id="KW-0349">Heme</keyword>
<evidence type="ECO:0000313" key="11">
    <source>
        <dbReference type="Proteomes" id="UP001383192"/>
    </source>
</evidence>
<keyword evidence="6" id="KW-0408">Iron</keyword>
<dbReference type="InterPro" id="IPR036851">
    <property type="entry name" value="Chloroperoxidase-like_sf"/>
</dbReference>
<evidence type="ECO:0000256" key="1">
    <source>
        <dbReference type="ARBA" id="ARBA00001970"/>
    </source>
</evidence>
<protein>
    <recommendedName>
        <fullName evidence="9">Heme haloperoxidase family profile domain-containing protein</fullName>
    </recommendedName>
</protein>
<gene>
    <name evidence="10" type="ORF">VNI00_000496</name>
</gene>
<name>A0AAW0E9L7_9AGAR</name>
<organism evidence="10 11">
    <name type="scientific">Paramarasmius palmivorus</name>
    <dbReference type="NCBI Taxonomy" id="297713"/>
    <lineage>
        <taxon>Eukaryota</taxon>
        <taxon>Fungi</taxon>
        <taxon>Dikarya</taxon>
        <taxon>Basidiomycota</taxon>
        <taxon>Agaricomycotina</taxon>
        <taxon>Agaricomycetes</taxon>
        <taxon>Agaricomycetidae</taxon>
        <taxon>Agaricales</taxon>
        <taxon>Marasmiineae</taxon>
        <taxon>Marasmiaceae</taxon>
        <taxon>Paramarasmius</taxon>
    </lineage>
</organism>
<keyword evidence="5" id="KW-0560">Oxidoreductase</keyword>
<evidence type="ECO:0000256" key="4">
    <source>
        <dbReference type="ARBA" id="ARBA00022723"/>
    </source>
</evidence>
<evidence type="ECO:0000256" key="8">
    <source>
        <dbReference type="SAM" id="MobiDB-lite"/>
    </source>
</evidence>
<dbReference type="Pfam" id="PF01328">
    <property type="entry name" value="Peroxidase_2"/>
    <property type="match status" value="2"/>
</dbReference>
<comment type="cofactor">
    <cofactor evidence="1">
        <name>heme b</name>
        <dbReference type="ChEBI" id="CHEBI:60344"/>
    </cofactor>
</comment>
<sequence length="363" mass="39928">MTYGKFYTPQRSELKEILELPADHPPVPSAFLDKGCPFSAETAKGGRHEYRAPQEGDVRSVCPALNAMANHGYIPRDGKNLTFKVIFRGLKACYGLSTPLAIVLTTGGFLLIKRSPIGLPFGLNRIISVKNPDGSTSVPGVIDLKLIGKHGGVEHDASLVHEDCPEGSLYPSVRVREDWVDNVIGDILPKVEGYDRSSFAPQHEANENIGSHSRDSSYSTAVDTDSSESGSTLSTSSTWKRYACHSYHDTLVSCADVGRMRARRQRDIAPKKLDAIHEEIARGEMAIILGVWERETYVENLDGEKNGGVAARKKGIPLPYLLTWLGEERLPEGWRPDHVQSLTGVVKRSKLIRKAANLVEMKA</sequence>
<feature type="region of interest" description="Disordered" evidence="8">
    <location>
        <begin position="206"/>
        <end position="234"/>
    </location>
</feature>
<evidence type="ECO:0000313" key="10">
    <source>
        <dbReference type="EMBL" id="KAK7060764.1"/>
    </source>
</evidence>